<gene>
    <name evidence="9" type="ORF">GKC30_05895</name>
</gene>
<dbReference type="GO" id="GO:1902600">
    <property type="term" value="P:proton transmembrane transport"/>
    <property type="evidence" value="ECO:0007669"/>
    <property type="project" value="InterPro"/>
</dbReference>
<feature type="transmembrane region" description="Helical" evidence="7">
    <location>
        <begin position="174"/>
        <end position="197"/>
    </location>
</feature>
<dbReference type="GO" id="GO:0015297">
    <property type="term" value="F:antiporter activity"/>
    <property type="evidence" value="ECO:0007669"/>
    <property type="project" value="InterPro"/>
</dbReference>
<evidence type="ECO:0000256" key="1">
    <source>
        <dbReference type="ARBA" id="ARBA00004141"/>
    </source>
</evidence>
<keyword evidence="10" id="KW-1185">Reference proteome</keyword>
<keyword evidence="6 7" id="KW-0472">Membrane</keyword>
<feature type="domain" description="Cation/H+ exchanger transmembrane" evidence="8">
    <location>
        <begin position="14"/>
        <end position="347"/>
    </location>
</feature>
<feature type="transmembrane region" description="Helical" evidence="7">
    <location>
        <begin position="144"/>
        <end position="168"/>
    </location>
</feature>
<keyword evidence="3" id="KW-0813">Transport</keyword>
<dbReference type="AlphaFoldDB" id="A0A7K1KM94"/>
<evidence type="ECO:0000256" key="5">
    <source>
        <dbReference type="ARBA" id="ARBA00022989"/>
    </source>
</evidence>
<sequence>MDSLPFLLLAGIVLITFFGASLTSMKIRVPSVLIYILLGVVLAGHISDHKQIHEAAEIGIVFLFFIVGLEFPLIRMMDVGRRIWPAGLIDVALNFGVVMGFGLILGLDILSAFIIGSVSYATSSSITVKLLEEKKRLANPESEFILGLLIFEDLVAPLLVTFIAATVGGEEMTAGFAGLLTLKIVLFVAGAVVIAYFGFRRMTTFVGRYIQTDFIPLFAAGLALAYAGLALWLGLSEILGAFLAGVMLSETGKAHDLEQLFIPLRNIMLPFFFFWFGTTVQFGDGVPMPLLLGVCVVWAVIGKVLTGYLGGRISGLSPKIAARAGLSLVQRGEFSAVIASLAAAQLRVFSGVYVIITAMLGVFLFQKAPAYADRFHQWRKARKAAKTETAG</sequence>
<comment type="caution">
    <text evidence="9">The sequence shown here is derived from an EMBL/GenBank/DDBJ whole genome shotgun (WGS) entry which is preliminary data.</text>
</comment>
<dbReference type="Gene3D" id="1.20.1530.20">
    <property type="match status" value="1"/>
</dbReference>
<dbReference type="PANTHER" id="PTHR42751:SF6">
    <property type="entry name" value="CONSERVED INTEGRAL MEMBRANE TRANSPORT PROTEIN-RELATED"/>
    <property type="match status" value="1"/>
</dbReference>
<evidence type="ECO:0000256" key="3">
    <source>
        <dbReference type="ARBA" id="ARBA00022448"/>
    </source>
</evidence>
<dbReference type="InterPro" id="IPR006153">
    <property type="entry name" value="Cation/H_exchanger_TM"/>
</dbReference>
<keyword evidence="5 7" id="KW-1133">Transmembrane helix</keyword>
<organism evidence="9 10">
    <name type="scientific">Pseudodesulfovibrio alkaliphilus</name>
    <dbReference type="NCBI Taxonomy" id="2661613"/>
    <lineage>
        <taxon>Bacteria</taxon>
        <taxon>Pseudomonadati</taxon>
        <taxon>Thermodesulfobacteriota</taxon>
        <taxon>Desulfovibrionia</taxon>
        <taxon>Desulfovibrionales</taxon>
        <taxon>Desulfovibrionaceae</taxon>
    </lineage>
</organism>
<feature type="transmembrane region" description="Helical" evidence="7">
    <location>
        <begin position="260"/>
        <end position="278"/>
    </location>
</feature>
<dbReference type="Proteomes" id="UP000461162">
    <property type="component" value="Unassembled WGS sequence"/>
</dbReference>
<proteinExistence type="inferred from homology"/>
<comment type="similarity">
    <text evidence="2">Belongs to the monovalent cation:proton antiporter 2 (CPA2) transporter (TC 2.A.37) family.</text>
</comment>
<feature type="transmembrane region" description="Helical" evidence="7">
    <location>
        <begin position="217"/>
        <end position="248"/>
    </location>
</feature>
<feature type="transmembrane region" description="Helical" evidence="7">
    <location>
        <begin position="336"/>
        <end position="365"/>
    </location>
</feature>
<evidence type="ECO:0000313" key="10">
    <source>
        <dbReference type="Proteomes" id="UP000461162"/>
    </source>
</evidence>
<dbReference type="InterPro" id="IPR038770">
    <property type="entry name" value="Na+/solute_symporter_sf"/>
</dbReference>
<dbReference type="Pfam" id="PF00999">
    <property type="entry name" value="Na_H_Exchanger"/>
    <property type="match status" value="1"/>
</dbReference>
<feature type="transmembrane region" description="Helical" evidence="7">
    <location>
        <begin position="97"/>
        <end position="123"/>
    </location>
</feature>
<dbReference type="RefSeq" id="WP_155933032.1">
    <property type="nucleotide sequence ID" value="NZ_WODC01000003.1"/>
</dbReference>
<feature type="transmembrane region" description="Helical" evidence="7">
    <location>
        <begin position="290"/>
        <end position="309"/>
    </location>
</feature>
<accession>A0A7K1KM94</accession>
<evidence type="ECO:0000256" key="6">
    <source>
        <dbReference type="ARBA" id="ARBA00023136"/>
    </source>
</evidence>
<evidence type="ECO:0000256" key="2">
    <source>
        <dbReference type="ARBA" id="ARBA00005551"/>
    </source>
</evidence>
<reference evidence="9 10" key="1">
    <citation type="submission" date="2019-11" db="EMBL/GenBank/DDBJ databases">
        <title>Pseudodesulfovibrio alkaliphilus, sp. nov., an alkaliphilic sulfate-reducing bacteria from mud volcano of Taman peninsula, Russia.</title>
        <authorList>
            <person name="Frolova A."/>
            <person name="Merkel A.Y."/>
            <person name="Slobodkin A.I."/>
        </authorList>
    </citation>
    <scope>NUCLEOTIDE SEQUENCE [LARGE SCALE GENOMIC DNA]</scope>
    <source>
        <strain evidence="9 10">F-1</strain>
    </source>
</reference>
<evidence type="ECO:0000313" key="9">
    <source>
        <dbReference type="EMBL" id="MUM77160.1"/>
    </source>
</evidence>
<keyword evidence="4 7" id="KW-0812">Transmembrane</keyword>
<evidence type="ECO:0000259" key="8">
    <source>
        <dbReference type="Pfam" id="PF00999"/>
    </source>
</evidence>
<evidence type="ECO:0000256" key="7">
    <source>
        <dbReference type="SAM" id="Phobius"/>
    </source>
</evidence>
<protein>
    <submittedName>
        <fullName evidence="9">Cation:proton antiporter</fullName>
    </submittedName>
</protein>
<dbReference type="GO" id="GO:0016020">
    <property type="term" value="C:membrane"/>
    <property type="evidence" value="ECO:0007669"/>
    <property type="project" value="UniProtKB-SubCell"/>
</dbReference>
<evidence type="ECO:0000256" key="4">
    <source>
        <dbReference type="ARBA" id="ARBA00022692"/>
    </source>
</evidence>
<feature type="transmembrane region" description="Helical" evidence="7">
    <location>
        <begin position="29"/>
        <end position="46"/>
    </location>
</feature>
<comment type="subcellular location">
    <subcellularLocation>
        <location evidence="1">Membrane</location>
        <topology evidence="1">Multi-pass membrane protein</topology>
    </subcellularLocation>
</comment>
<dbReference type="EMBL" id="WODC01000003">
    <property type="protein sequence ID" value="MUM77160.1"/>
    <property type="molecule type" value="Genomic_DNA"/>
</dbReference>
<dbReference type="PANTHER" id="PTHR42751">
    <property type="entry name" value="SODIUM/HYDROGEN EXCHANGER FAMILY/TRKA DOMAIN PROTEIN"/>
    <property type="match status" value="1"/>
</dbReference>
<name>A0A7K1KM94_9BACT</name>
<feature type="transmembrane region" description="Helical" evidence="7">
    <location>
        <begin position="58"/>
        <end position="77"/>
    </location>
</feature>